<dbReference type="NCBIfam" id="NF003661">
    <property type="entry name" value="PRK05291.1-3"/>
    <property type="match status" value="1"/>
</dbReference>
<accession>A0A381PI42</accession>
<proteinExistence type="inferred from homology"/>
<dbReference type="InterPro" id="IPR004520">
    <property type="entry name" value="GTPase_MnmE"/>
</dbReference>
<dbReference type="GO" id="GO:0046872">
    <property type="term" value="F:metal ion binding"/>
    <property type="evidence" value="ECO:0007669"/>
    <property type="project" value="UniProtKB-KW"/>
</dbReference>
<dbReference type="GO" id="GO:0005829">
    <property type="term" value="C:cytosol"/>
    <property type="evidence" value="ECO:0007669"/>
    <property type="project" value="TreeGrafter"/>
</dbReference>
<dbReference type="PRINTS" id="PR00449">
    <property type="entry name" value="RASTRNSFRMNG"/>
</dbReference>
<dbReference type="PANTHER" id="PTHR42714:SF2">
    <property type="entry name" value="TRNA MODIFICATION GTPASE GTPBP3, MITOCHONDRIAL"/>
    <property type="match status" value="1"/>
</dbReference>
<sequence length="457" mass="50890">MNISINNDTIIAPSTPYGLSAISLIRLSGKKSISLTNKIFLNKNLNKVKSHTIHFGTIKYKNNIIDEVLVSIFKSPRSYTKENVVEISCHGSPYITNKIISIFIKLGVRIANKGEFTLRSFLNGNMDLSQAEAVADLISSNSKNSHKIALNQIRGNFSKKIQELRNELIDFSSLIELELDFSEEDVEFANRNKLSNTVNKILEYSKYLIDSYDATNVLKNGIEVVISGKPNVGKSTILNALINEEKAIVSSIPGTTRDIIEDTITIGGNIVRFVDTAGIRKATNKIEKIGVNKAIEKAKNASIIIYIFDLFNESLDSIKNQINSKILKNKNVILIGNKSDLKINTSIINFFKKNNIIIISGKKSKDIRSLINAINLNINKNIIRGESSISINQRHYDSLSKVKKAMKNVKKNLKGKLNTDLIALDIKYSLSYLGEITGEITNDDVLSNIFSKFCIGK</sequence>
<evidence type="ECO:0000256" key="7">
    <source>
        <dbReference type="ARBA" id="ARBA00022842"/>
    </source>
</evidence>
<dbReference type="GO" id="GO:0042802">
    <property type="term" value="F:identical protein binding"/>
    <property type="evidence" value="ECO:0007669"/>
    <property type="project" value="UniProtKB-ARBA"/>
</dbReference>
<evidence type="ECO:0000256" key="4">
    <source>
        <dbReference type="ARBA" id="ARBA00022723"/>
    </source>
</evidence>
<dbReference type="NCBIfam" id="TIGR00450">
    <property type="entry name" value="mnmE_trmE_thdF"/>
    <property type="match status" value="1"/>
</dbReference>
<keyword evidence="8" id="KW-0630">Potassium</keyword>
<dbReference type="SUPFAM" id="SSF116878">
    <property type="entry name" value="TrmE connector domain"/>
    <property type="match status" value="1"/>
</dbReference>
<dbReference type="GO" id="GO:0030488">
    <property type="term" value="P:tRNA methylation"/>
    <property type="evidence" value="ECO:0007669"/>
    <property type="project" value="TreeGrafter"/>
</dbReference>
<dbReference type="PANTHER" id="PTHR42714">
    <property type="entry name" value="TRNA MODIFICATION GTPASE GTPBP3"/>
    <property type="match status" value="1"/>
</dbReference>
<evidence type="ECO:0000256" key="3">
    <source>
        <dbReference type="ARBA" id="ARBA00022694"/>
    </source>
</evidence>
<protein>
    <recommendedName>
        <fullName evidence="10">TrmE-type G domain-containing protein</fullName>
    </recommendedName>
</protein>
<dbReference type="InterPro" id="IPR027417">
    <property type="entry name" value="P-loop_NTPase"/>
</dbReference>
<keyword evidence="6" id="KW-0378">Hydrolase</keyword>
<dbReference type="EMBL" id="UINC01000989">
    <property type="protein sequence ID" value="SUZ66610.1"/>
    <property type="molecule type" value="Genomic_DNA"/>
</dbReference>
<reference evidence="11" key="1">
    <citation type="submission" date="2018-05" db="EMBL/GenBank/DDBJ databases">
        <authorList>
            <person name="Lanie J.A."/>
            <person name="Ng W.-L."/>
            <person name="Kazmierczak K.M."/>
            <person name="Andrzejewski T.M."/>
            <person name="Davidsen T.M."/>
            <person name="Wayne K.J."/>
            <person name="Tettelin H."/>
            <person name="Glass J.I."/>
            <person name="Rusch D."/>
            <person name="Podicherti R."/>
            <person name="Tsui H.-C.T."/>
            <person name="Winkler M.E."/>
        </authorList>
    </citation>
    <scope>NUCLEOTIDE SEQUENCE</scope>
</reference>
<dbReference type="HAMAP" id="MF_00379">
    <property type="entry name" value="GTPase_MnmE"/>
    <property type="match status" value="1"/>
</dbReference>
<dbReference type="NCBIfam" id="TIGR00231">
    <property type="entry name" value="small_GTP"/>
    <property type="match status" value="1"/>
</dbReference>
<dbReference type="GO" id="GO:0005525">
    <property type="term" value="F:GTP binding"/>
    <property type="evidence" value="ECO:0007669"/>
    <property type="project" value="UniProtKB-KW"/>
</dbReference>
<evidence type="ECO:0000256" key="9">
    <source>
        <dbReference type="ARBA" id="ARBA00023134"/>
    </source>
</evidence>
<evidence type="ECO:0000256" key="5">
    <source>
        <dbReference type="ARBA" id="ARBA00022741"/>
    </source>
</evidence>
<dbReference type="Pfam" id="PF01926">
    <property type="entry name" value="MMR_HSR1"/>
    <property type="match status" value="1"/>
</dbReference>
<dbReference type="PROSITE" id="PS51709">
    <property type="entry name" value="G_TRME"/>
    <property type="match status" value="1"/>
</dbReference>
<dbReference type="FunFam" id="3.30.1360.120:FF:000003">
    <property type="entry name" value="tRNA modification GTPase MnmE"/>
    <property type="match status" value="1"/>
</dbReference>
<dbReference type="Pfam" id="PF10396">
    <property type="entry name" value="TrmE_N"/>
    <property type="match status" value="1"/>
</dbReference>
<comment type="similarity">
    <text evidence="2">Belongs to the TRAFAC class TrmE-Era-EngA-EngB-Septin-like GTPase superfamily. TrmE GTPase family.</text>
</comment>
<dbReference type="GO" id="GO:0003924">
    <property type="term" value="F:GTPase activity"/>
    <property type="evidence" value="ECO:0007669"/>
    <property type="project" value="InterPro"/>
</dbReference>
<gene>
    <name evidence="11" type="ORF">METZ01_LOCUS19464</name>
</gene>
<dbReference type="CDD" id="cd14858">
    <property type="entry name" value="TrmE_N"/>
    <property type="match status" value="1"/>
</dbReference>
<dbReference type="Gene3D" id="3.40.50.300">
    <property type="entry name" value="P-loop containing nucleotide triphosphate hydrolases"/>
    <property type="match status" value="1"/>
</dbReference>
<evidence type="ECO:0000256" key="1">
    <source>
        <dbReference type="ARBA" id="ARBA00004229"/>
    </source>
</evidence>
<evidence type="ECO:0000259" key="10">
    <source>
        <dbReference type="PROSITE" id="PS51709"/>
    </source>
</evidence>
<dbReference type="InterPro" id="IPR025867">
    <property type="entry name" value="MnmE_helical"/>
</dbReference>
<feature type="domain" description="TrmE-type G" evidence="10">
    <location>
        <begin position="221"/>
        <end position="379"/>
    </location>
</feature>
<dbReference type="CDD" id="cd04164">
    <property type="entry name" value="trmE"/>
    <property type="match status" value="1"/>
</dbReference>
<dbReference type="GO" id="GO:0002098">
    <property type="term" value="P:tRNA wobble uridine modification"/>
    <property type="evidence" value="ECO:0007669"/>
    <property type="project" value="TreeGrafter"/>
</dbReference>
<dbReference type="AlphaFoldDB" id="A0A381PI42"/>
<name>A0A381PI42_9ZZZZ</name>
<keyword evidence="5" id="KW-0547">Nucleotide-binding</keyword>
<dbReference type="InterPro" id="IPR027266">
    <property type="entry name" value="TrmE/GcvT-like"/>
</dbReference>
<dbReference type="GO" id="GO:0009507">
    <property type="term" value="C:chloroplast"/>
    <property type="evidence" value="ECO:0007669"/>
    <property type="project" value="UniProtKB-SubCell"/>
</dbReference>
<evidence type="ECO:0000313" key="11">
    <source>
        <dbReference type="EMBL" id="SUZ66610.1"/>
    </source>
</evidence>
<evidence type="ECO:0000256" key="8">
    <source>
        <dbReference type="ARBA" id="ARBA00022958"/>
    </source>
</evidence>
<keyword evidence="9" id="KW-0342">GTP-binding</keyword>
<dbReference type="Gene3D" id="3.30.1360.120">
    <property type="entry name" value="Probable tRNA modification gtpase trme, domain 1"/>
    <property type="match status" value="1"/>
</dbReference>
<dbReference type="Pfam" id="PF12631">
    <property type="entry name" value="MnmE_helical"/>
    <property type="match status" value="1"/>
</dbReference>
<keyword evidence="7" id="KW-0460">Magnesium</keyword>
<comment type="subcellular location">
    <subcellularLocation>
        <location evidence="1">Plastid</location>
        <location evidence="1">Chloroplast</location>
    </subcellularLocation>
</comment>
<keyword evidence="4" id="KW-0479">Metal-binding</keyword>
<organism evidence="11">
    <name type="scientific">marine metagenome</name>
    <dbReference type="NCBI Taxonomy" id="408172"/>
    <lineage>
        <taxon>unclassified sequences</taxon>
        <taxon>metagenomes</taxon>
        <taxon>ecological metagenomes</taxon>
    </lineage>
</organism>
<evidence type="ECO:0000256" key="2">
    <source>
        <dbReference type="ARBA" id="ARBA00011043"/>
    </source>
</evidence>
<dbReference type="InterPro" id="IPR018948">
    <property type="entry name" value="GTP-bd_TrmE_N"/>
</dbReference>
<dbReference type="InterPro" id="IPR006073">
    <property type="entry name" value="GTP-bd"/>
</dbReference>
<dbReference type="Gene3D" id="1.20.120.430">
    <property type="entry name" value="tRNA modification GTPase MnmE domain 2"/>
    <property type="match status" value="1"/>
</dbReference>
<dbReference type="InterPro" id="IPR027368">
    <property type="entry name" value="MnmE_dom2"/>
</dbReference>
<dbReference type="InterPro" id="IPR005225">
    <property type="entry name" value="Small_GTP-bd"/>
</dbReference>
<evidence type="ECO:0000256" key="6">
    <source>
        <dbReference type="ARBA" id="ARBA00022801"/>
    </source>
</evidence>
<dbReference type="SUPFAM" id="SSF52540">
    <property type="entry name" value="P-loop containing nucleoside triphosphate hydrolases"/>
    <property type="match status" value="1"/>
</dbReference>
<dbReference type="InterPro" id="IPR031168">
    <property type="entry name" value="G_TrmE"/>
</dbReference>
<keyword evidence="3" id="KW-0819">tRNA processing</keyword>